<gene>
    <name evidence="3" type="ORF">AAE3_LOCUS6260</name>
</gene>
<evidence type="ECO:0000259" key="2">
    <source>
        <dbReference type="Pfam" id="PF20151"/>
    </source>
</evidence>
<dbReference type="EMBL" id="CACVBS010000042">
    <property type="protein sequence ID" value="CAA7263908.1"/>
    <property type="molecule type" value="Genomic_DNA"/>
</dbReference>
<keyword evidence="1" id="KW-1133">Transmembrane helix</keyword>
<organism evidence="3 4">
    <name type="scientific">Cyclocybe aegerita</name>
    <name type="common">Black poplar mushroom</name>
    <name type="synonym">Agrocybe aegerita</name>
    <dbReference type="NCBI Taxonomy" id="1973307"/>
    <lineage>
        <taxon>Eukaryota</taxon>
        <taxon>Fungi</taxon>
        <taxon>Dikarya</taxon>
        <taxon>Basidiomycota</taxon>
        <taxon>Agaricomycotina</taxon>
        <taxon>Agaricomycetes</taxon>
        <taxon>Agaricomycetidae</taxon>
        <taxon>Agaricales</taxon>
        <taxon>Agaricineae</taxon>
        <taxon>Bolbitiaceae</taxon>
        <taxon>Cyclocybe</taxon>
    </lineage>
</organism>
<comment type="caution">
    <text evidence="3">The sequence shown here is derived from an EMBL/GenBank/DDBJ whole genome shotgun (WGS) entry which is preliminary data.</text>
</comment>
<dbReference type="OrthoDB" id="2745134at2759"/>
<name>A0A8S0X168_CYCAE</name>
<dbReference type="InterPro" id="IPR045340">
    <property type="entry name" value="DUF6533"/>
</dbReference>
<evidence type="ECO:0000256" key="1">
    <source>
        <dbReference type="SAM" id="Phobius"/>
    </source>
</evidence>
<accession>A0A8S0X168</accession>
<dbReference type="Proteomes" id="UP000467700">
    <property type="component" value="Unassembled WGS sequence"/>
</dbReference>
<feature type="transmembrane region" description="Helical" evidence="1">
    <location>
        <begin position="104"/>
        <end position="125"/>
    </location>
</feature>
<proteinExistence type="predicted"/>
<feature type="transmembrane region" description="Helical" evidence="1">
    <location>
        <begin position="137"/>
        <end position="158"/>
    </location>
</feature>
<evidence type="ECO:0000313" key="4">
    <source>
        <dbReference type="Proteomes" id="UP000467700"/>
    </source>
</evidence>
<dbReference type="Pfam" id="PF20151">
    <property type="entry name" value="DUF6533"/>
    <property type="match status" value="1"/>
</dbReference>
<reference evidence="3 4" key="1">
    <citation type="submission" date="2020-01" db="EMBL/GenBank/DDBJ databases">
        <authorList>
            <person name="Gupta K D."/>
        </authorList>
    </citation>
    <scope>NUCLEOTIDE SEQUENCE [LARGE SCALE GENOMIC DNA]</scope>
</reference>
<evidence type="ECO:0000313" key="3">
    <source>
        <dbReference type="EMBL" id="CAA7263908.1"/>
    </source>
</evidence>
<keyword evidence="1" id="KW-0812">Transmembrane</keyword>
<feature type="transmembrane region" description="Helical" evidence="1">
    <location>
        <begin position="284"/>
        <end position="303"/>
    </location>
</feature>
<keyword evidence="1" id="KW-0472">Membrane</keyword>
<protein>
    <recommendedName>
        <fullName evidence="2">DUF6533 domain-containing protein</fullName>
    </recommendedName>
</protein>
<feature type="domain" description="DUF6533" evidence="2">
    <location>
        <begin position="70"/>
        <end position="115"/>
    </location>
</feature>
<feature type="transmembrane region" description="Helical" evidence="1">
    <location>
        <begin position="170"/>
        <end position="194"/>
    </location>
</feature>
<keyword evidence="4" id="KW-1185">Reference proteome</keyword>
<feature type="transmembrane region" description="Helical" evidence="1">
    <location>
        <begin position="214"/>
        <end position="236"/>
    </location>
</feature>
<sequence>MWFSGFHPPGSKISRVPALCCGLRPVLGGNYKTPSPQDGISDAPVMSSAAGILSPEVLATYANNLRLSKYVQLAAFVILVYDHGLTFNEEIERIWKQPMTGASILFLLNRYIAFLRAIVVVTAYHHPQWTGDKCSNFVRFIGASSIVVTSICGLLMILRVYALYRRSNIILIFLASICIAQLVTSAVGISNAGALQLPPGPAFVGCLLTATTKWFAVNWAGPLFLDGAIFFLTLWRTREYILSTGRIPVLHVLVRDGTLYFLVIFLVNLVNAFLFFLAPNSLKSVATTLSVMLTSVMVSRLVLNLRLAPAAGVNNPVASGALPGPGTTGTPKPSIVFSSMATLAIGNLGQDVETHKSQDRASILTNSSHSSRNLLRW</sequence>
<dbReference type="AlphaFoldDB" id="A0A8S0X168"/>
<feature type="transmembrane region" description="Helical" evidence="1">
    <location>
        <begin position="257"/>
        <end position="278"/>
    </location>
</feature>